<dbReference type="GO" id="GO:0000049">
    <property type="term" value="F:tRNA binding"/>
    <property type="evidence" value="ECO:0007669"/>
    <property type="project" value="UniProtKB-KW"/>
</dbReference>
<dbReference type="eggNOG" id="COG1323">
    <property type="taxonomic scope" value="Bacteria"/>
</dbReference>
<organism evidence="4 5">
    <name type="scientific">Streptococcus peroris ATCC 700780</name>
    <dbReference type="NCBI Taxonomy" id="888746"/>
    <lineage>
        <taxon>Bacteria</taxon>
        <taxon>Bacillati</taxon>
        <taxon>Bacillota</taxon>
        <taxon>Bacilli</taxon>
        <taxon>Lactobacillales</taxon>
        <taxon>Streptococcaceae</taxon>
        <taxon>Streptococcus</taxon>
    </lineage>
</organism>
<keyword evidence="5" id="KW-1185">Reference proteome</keyword>
<evidence type="ECO:0000313" key="5">
    <source>
        <dbReference type="Proteomes" id="UP000010304"/>
    </source>
</evidence>
<dbReference type="PANTHER" id="PTHR37825:SF1">
    <property type="entry name" value="TRNA(MET) CYTIDINE ACETATE LIGASE"/>
    <property type="match status" value="1"/>
</dbReference>
<keyword evidence="2 3" id="KW-0819">tRNA processing</keyword>
<comment type="caution">
    <text evidence="4">The sequence shown here is derived from an EMBL/GenBank/DDBJ whole genome shotgun (WGS) entry which is preliminary data.</text>
</comment>
<dbReference type="GO" id="GO:0016879">
    <property type="term" value="F:ligase activity, forming carbon-nitrogen bonds"/>
    <property type="evidence" value="ECO:0007669"/>
    <property type="project" value="UniProtKB-UniRule"/>
</dbReference>
<dbReference type="SUPFAM" id="SSF52374">
    <property type="entry name" value="Nucleotidylyl transferase"/>
    <property type="match status" value="1"/>
</dbReference>
<feature type="binding site" evidence="3">
    <location>
        <position position="96"/>
    </location>
    <ligand>
        <name>ATP</name>
        <dbReference type="ChEBI" id="CHEBI:30616"/>
    </ligand>
</feature>
<feature type="binding site" evidence="3">
    <location>
        <position position="175"/>
    </location>
    <ligand>
        <name>ATP</name>
        <dbReference type="ChEBI" id="CHEBI:30616"/>
    </ligand>
</feature>
<dbReference type="HOGENOM" id="CLU_038915_0_2_9"/>
<keyword evidence="3" id="KW-0067">ATP-binding</keyword>
<dbReference type="InterPro" id="IPR008513">
    <property type="entry name" value="tRNA(Met)_cyd_acetate_ligase"/>
</dbReference>
<keyword evidence="3" id="KW-0547">Nucleotide-binding</keyword>
<dbReference type="AlphaFoldDB" id="E8KCJ5"/>
<comment type="function">
    <text evidence="3">Catalyzes the formation of N(4)-acetylcytidine (ac(4)C) at the wobble position of elongator tRNA(Met), using acetate and ATP as substrates. First activates an acetate ion to form acetyladenylate (Ac-AMP) and then transfers the acetyl group to tRNA to form ac(4)C34.</text>
</comment>
<dbReference type="Proteomes" id="UP000010304">
    <property type="component" value="Unassembled WGS sequence"/>
</dbReference>
<dbReference type="RefSeq" id="WP_006145975.1">
    <property type="nucleotide sequence ID" value="NZ_GL732463.1"/>
</dbReference>
<feature type="binding site" evidence="3">
    <location>
        <begin position="7"/>
        <end position="20"/>
    </location>
    <ligand>
        <name>ATP</name>
        <dbReference type="ChEBI" id="CHEBI:30616"/>
    </ligand>
</feature>
<dbReference type="GO" id="GO:0005737">
    <property type="term" value="C:cytoplasm"/>
    <property type="evidence" value="ECO:0007669"/>
    <property type="project" value="UniProtKB-SubCell"/>
</dbReference>
<keyword evidence="3" id="KW-0694">RNA-binding</keyword>
<evidence type="ECO:0000313" key="4">
    <source>
        <dbReference type="EMBL" id="EFX40284.1"/>
    </source>
</evidence>
<feature type="binding site" evidence="3">
    <location>
        <position position="152"/>
    </location>
    <ligand>
        <name>ATP</name>
        <dbReference type="ChEBI" id="CHEBI:30616"/>
    </ligand>
</feature>
<keyword evidence="1 3" id="KW-0436">Ligase</keyword>
<dbReference type="GO" id="GO:0005524">
    <property type="term" value="F:ATP binding"/>
    <property type="evidence" value="ECO:0007669"/>
    <property type="project" value="UniProtKB-KW"/>
</dbReference>
<keyword evidence="3" id="KW-0820">tRNA-binding</keyword>
<reference evidence="4 5" key="1">
    <citation type="submission" date="2010-12" db="EMBL/GenBank/DDBJ databases">
        <authorList>
            <person name="Muzny D."/>
            <person name="Qin X."/>
            <person name="Deng J."/>
            <person name="Jiang H."/>
            <person name="Liu Y."/>
            <person name="Qu J."/>
            <person name="Song X.-Z."/>
            <person name="Zhang L."/>
            <person name="Thornton R."/>
            <person name="Coyle M."/>
            <person name="Francisco L."/>
            <person name="Jackson L."/>
            <person name="Javaid M."/>
            <person name="Korchina V."/>
            <person name="Kovar C."/>
            <person name="Mata R."/>
            <person name="Mathew T."/>
            <person name="Ngo R."/>
            <person name="Nguyen L."/>
            <person name="Nguyen N."/>
            <person name="Okwuonu G."/>
            <person name="Ongeri F."/>
            <person name="Pham C."/>
            <person name="Simmons D."/>
            <person name="Wilczek-Boney K."/>
            <person name="Hale W."/>
            <person name="Jakkamsetti A."/>
            <person name="Pham P."/>
            <person name="Ruth R."/>
            <person name="San Lucas F."/>
            <person name="Warren J."/>
            <person name="Zhang J."/>
            <person name="Zhao Z."/>
            <person name="Zhou C."/>
            <person name="Zhu D."/>
            <person name="Lee S."/>
            <person name="Bess C."/>
            <person name="Blankenburg K."/>
            <person name="Forbes L."/>
            <person name="Fu Q."/>
            <person name="Gubbala S."/>
            <person name="Hirani K."/>
            <person name="Jayaseelan J.C."/>
            <person name="Lara F."/>
            <person name="Munidasa M."/>
            <person name="Palculict T."/>
            <person name="Patil S."/>
            <person name="Pu L.-L."/>
            <person name="Saada N."/>
            <person name="Tang L."/>
            <person name="Weissenberger G."/>
            <person name="Zhu Y."/>
            <person name="Hemphill L."/>
            <person name="Shang Y."/>
            <person name="Youmans B."/>
            <person name="Ayvaz T."/>
            <person name="Ross M."/>
            <person name="Santibanez J."/>
            <person name="Aqrawi P."/>
            <person name="Gross S."/>
            <person name="Joshi V."/>
            <person name="Fowler G."/>
            <person name="Nazareth L."/>
            <person name="Reid J."/>
            <person name="Worley K."/>
            <person name="Petrosino J."/>
            <person name="Highlander S."/>
            <person name="Gibbs R."/>
        </authorList>
    </citation>
    <scope>NUCLEOTIDE SEQUENCE [LARGE SCALE GENOMIC DNA]</scope>
    <source>
        <strain evidence="4 5">ATCC 700780</strain>
    </source>
</reference>
<protein>
    <recommendedName>
        <fullName evidence="3">tRNA(Met) cytidine acetate ligase</fullName>
        <ecNumber evidence="3">6.3.4.-</ecNumber>
    </recommendedName>
</protein>
<comment type="similarity">
    <text evidence="3">Belongs to the TmcAL family.</text>
</comment>
<gene>
    <name evidence="3" type="primary">tmcAL</name>
    <name evidence="4" type="ORF">HMPREF9180_1200</name>
</gene>
<name>E8KCJ5_9STRE</name>
<evidence type="ECO:0000256" key="2">
    <source>
        <dbReference type="ARBA" id="ARBA00022694"/>
    </source>
</evidence>
<dbReference type="Gene3D" id="3.40.50.620">
    <property type="entry name" value="HUPs"/>
    <property type="match status" value="1"/>
</dbReference>
<comment type="caution">
    <text evidence="3">Lacks conserved residue(s) required for the propagation of feature annotation.</text>
</comment>
<accession>E8KCJ5</accession>
<dbReference type="Pfam" id="PF05636">
    <property type="entry name" value="HIGH_NTase1"/>
    <property type="match status" value="1"/>
</dbReference>
<dbReference type="GO" id="GO:0006400">
    <property type="term" value="P:tRNA modification"/>
    <property type="evidence" value="ECO:0007669"/>
    <property type="project" value="UniProtKB-UniRule"/>
</dbReference>
<sequence>MTITGIIAEFNPFHNGHKYLLDQAEGLKIVAMSGNFMQRGEPTIVDKWTRAQMALGNGADLVVELPFLVSVQAADFFGQGAVAILARLGINTLAFGTEEVLDYQKIADLYSERGQEMEKFVDNLPDSLSYPQKTQAMWKEFAGLDFSDDTPNHVLALAYAKAVAGRNIKLHPIKRQGAGYHSVDKDVDFVSATALRQHQSDRDFLERFMPSVTLFEQTCKVSWDNYFPLLHYQILSNPDLTTIYQVNQEMAVRIKEAIKTAQSVEELVETVATKRYTKARVRRLLTYILVQARESDLPEGIHILGFTEKGRQHLKSLKEQIRLVSRIGKEPWDTMTQKADQIYQLGNQGIREQNFGRVPIKIESN</sequence>
<proteinExistence type="inferred from homology"/>
<evidence type="ECO:0000256" key="1">
    <source>
        <dbReference type="ARBA" id="ARBA00022598"/>
    </source>
</evidence>
<comment type="catalytic activity">
    <reaction evidence="3">
        <text>cytidine(34) in elongator tRNA(Met) + acetate + ATP = N(4)-acetylcytidine(34) in elongator tRNA(Met) + AMP + diphosphate</text>
        <dbReference type="Rhea" id="RHEA:58144"/>
        <dbReference type="Rhea" id="RHEA-COMP:10693"/>
        <dbReference type="Rhea" id="RHEA-COMP:10694"/>
        <dbReference type="ChEBI" id="CHEBI:30089"/>
        <dbReference type="ChEBI" id="CHEBI:30616"/>
        <dbReference type="ChEBI" id="CHEBI:33019"/>
        <dbReference type="ChEBI" id="CHEBI:74900"/>
        <dbReference type="ChEBI" id="CHEBI:82748"/>
        <dbReference type="ChEBI" id="CHEBI:456215"/>
    </reaction>
</comment>
<dbReference type="EMBL" id="AEVF01000012">
    <property type="protein sequence ID" value="EFX40284.1"/>
    <property type="molecule type" value="Genomic_DNA"/>
</dbReference>
<dbReference type="STRING" id="888746.HMPREF9180_1200"/>
<dbReference type="NCBIfam" id="NF010191">
    <property type="entry name" value="PRK13670.1"/>
    <property type="match status" value="1"/>
</dbReference>
<dbReference type="OrthoDB" id="9769796at2"/>
<dbReference type="EC" id="6.3.4.-" evidence="3"/>
<keyword evidence="3" id="KW-0963">Cytoplasm</keyword>
<dbReference type="HAMAP" id="MF_01539">
    <property type="entry name" value="TmcAL"/>
    <property type="match status" value="1"/>
</dbReference>
<comment type="subcellular location">
    <subcellularLocation>
        <location evidence="3">Cytoplasm</location>
    </subcellularLocation>
</comment>
<dbReference type="InterPro" id="IPR014729">
    <property type="entry name" value="Rossmann-like_a/b/a_fold"/>
</dbReference>
<evidence type="ECO:0000256" key="3">
    <source>
        <dbReference type="HAMAP-Rule" id="MF_01539"/>
    </source>
</evidence>
<dbReference type="PANTHER" id="PTHR37825">
    <property type="entry name" value="TRNA(MET) CYTIDINE ACETATE LIGASE"/>
    <property type="match status" value="1"/>
</dbReference>